<evidence type="ECO:0000313" key="7">
    <source>
        <dbReference type="Proteomes" id="UP000799770"/>
    </source>
</evidence>
<dbReference type="InterPro" id="IPR000651">
    <property type="entry name" value="Ras-like_Gua-exchang_fac_N"/>
</dbReference>
<organism evidence="6 7">
    <name type="scientific">Lophiotrema nucula</name>
    <dbReference type="NCBI Taxonomy" id="690887"/>
    <lineage>
        <taxon>Eukaryota</taxon>
        <taxon>Fungi</taxon>
        <taxon>Dikarya</taxon>
        <taxon>Ascomycota</taxon>
        <taxon>Pezizomycotina</taxon>
        <taxon>Dothideomycetes</taxon>
        <taxon>Pleosporomycetidae</taxon>
        <taxon>Pleosporales</taxon>
        <taxon>Lophiotremataceae</taxon>
        <taxon>Lophiotrema</taxon>
    </lineage>
</organism>
<dbReference type="SUPFAM" id="SSF48366">
    <property type="entry name" value="Ras GEF"/>
    <property type="match status" value="1"/>
</dbReference>
<feature type="compositionally biased region" description="Pro residues" evidence="3">
    <location>
        <begin position="1338"/>
        <end position="1347"/>
    </location>
</feature>
<evidence type="ECO:0000259" key="4">
    <source>
        <dbReference type="PROSITE" id="PS50009"/>
    </source>
</evidence>
<dbReference type="PANTHER" id="PTHR23113:SF363">
    <property type="entry name" value="PROTEIN SON OF SEVENLESS"/>
    <property type="match status" value="1"/>
</dbReference>
<accession>A0A6A5Z7U4</accession>
<dbReference type="Gene3D" id="1.20.870.10">
    <property type="entry name" value="Son of sevenless (SoS) protein Chain: S domain 1"/>
    <property type="match status" value="1"/>
</dbReference>
<feature type="compositionally biased region" description="Acidic residues" evidence="3">
    <location>
        <begin position="1399"/>
        <end position="1408"/>
    </location>
</feature>
<feature type="region of interest" description="Disordered" evidence="3">
    <location>
        <begin position="30"/>
        <end position="91"/>
    </location>
</feature>
<evidence type="ECO:0008006" key="8">
    <source>
        <dbReference type="Google" id="ProtNLM"/>
    </source>
</evidence>
<keyword evidence="7" id="KW-1185">Reference proteome</keyword>
<dbReference type="Pfam" id="PF00617">
    <property type="entry name" value="RasGEF"/>
    <property type="match status" value="1"/>
</dbReference>
<dbReference type="Pfam" id="PF00618">
    <property type="entry name" value="RasGEF_N"/>
    <property type="match status" value="1"/>
</dbReference>
<feature type="compositionally biased region" description="Polar residues" evidence="3">
    <location>
        <begin position="807"/>
        <end position="842"/>
    </location>
</feature>
<reference evidence="6" key="1">
    <citation type="journal article" date="2020" name="Stud. Mycol.">
        <title>101 Dothideomycetes genomes: a test case for predicting lifestyles and emergence of pathogens.</title>
        <authorList>
            <person name="Haridas S."/>
            <person name="Albert R."/>
            <person name="Binder M."/>
            <person name="Bloem J."/>
            <person name="Labutti K."/>
            <person name="Salamov A."/>
            <person name="Andreopoulos B."/>
            <person name="Baker S."/>
            <person name="Barry K."/>
            <person name="Bills G."/>
            <person name="Bluhm B."/>
            <person name="Cannon C."/>
            <person name="Castanera R."/>
            <person name="Culley D."/>
            <person name="Daum C."/>
            <person name="Ezra D."/>
            <person name="Gonzalez J."/>
            <person name="Henrissat B."/>
            <person name="Kuo A."/>
            <person name="Liang C."/>
            <person name="Lipzen A."/>
            <person name="Lutzoni F."/>
            <person name="Magnuson J."/>
            <person name="Mondo S."/>
            <person name="Nolan M."/>
            <person name="Ohm R."/>
            <person name="Pangilinan J."/>
            <person name="Park H.-J."/>
            <person name="Ramirez L."/>
            <person name="Alfaro M."/>
            <person name="Sun H."/>
            <person name="Tritt A."/>
            <person name="Yoshinaga Y."/>
            <person name="Zwiers L.-H."/>
            <person name="Turgeon B."/>
            <person name="Goodwin S."/>
            <person name="Spatafora J."/>
            <person name="Crous P."/>
            <person name="Grigoriev I."/>
        </authorList>
    </citation>
    <scope>NUCLEOTIDE SEQUENCE</scope>
    <source>
        <strain evidence="6">CBS 627.86</strain>
    </source>
</reference>
<sequence>MALQQNTLLGAPAFPPDVGLQRERELLAATRTAQNGKRRAGDDGRRPLHARRGSLRRVKDSKEELRRTRARGASSATIDTSTTTASTPSAGRSFTVANINHGIIYLRYVPSHCRLQLHFTLSRWAVERPVAPSSRWYRDCQPRLSPVWYTHLLTTSPRLRPVVRAGNQRSARPQPDPFVFPPQTPPDSATLDSTGLRPPSNEWEHSLYGSRTPTRLEDTPALPIQGAKTDDDLKQLPGNFATPPRATAHIRSRSFSTADEHTVASHSTEPGTFKVVIERPSHGHGRPKTADTGSLPLLEVPIPHYRLGTPRFSARGTAILRSSVYTRASGTEDFRSSILTPQRATHSFLSSRHRSEVYSPIPPNYRTTIDRMPLQSSTAPSSARVSKAPIGPQLYDMLTINPDDHAVVRFSASGDILAATPSRLVAHITSPSFLDYELLSDFFLTFRSFLSSRDLVAYLIARLRWAVDRQDDFGRIVRVRTFVALRHWILNYFVDDFVPLFPLRVYFCELVNSLYQNLRARADGGGGDIKIVGELKKCWRRTCALYWESEGGFGKDLADEDLLPGGQAGSQISYEEPQAVLSTPPRQAARAAKVETIGSNPSDQFASKHMDWAQRARHTPQNSLSSPYIPSQEYESVPVPLSPASEQSMQVLSCSIPVRGLNKAETANEMPLYPHPVPHPVPARVAASPQYSVSIKRPNRPSHGHKRSGSFSDALRDNRAPLPIPKNTAPDAAISAVSKMPGSLVRGGLFQPGSPYIDVKNGGLRHTKSHLELEHVDLSGNDVQVRPGHATNPGMKKLFGSVRRALSSKQPSASTPHLLSTTQQTHLPPSTRSSNPATISTVSGGGVHKRRHARPRPQVRIDLLASRVAESFREAVNEELKNEQGRQSATPALAGFEFEFEKGEANPTEESVHAPTVNDNRVTSNVTTGSRSILIVDDTGAPPLPVMSGALPGEGDDYDPPRGASIDERLAGEPVLVTRHSELYESPEVETKLESNPDIEKIVDVRRTSRDSVQRPVVNQRRSLSEGREHMHSFRRRGSTKTSIARSTSLRRHASFNSGLARRQAGLSIATSIRTMSSDNDPFFLDRHPPGSSGPARQLKRRPGGNLRAANNVHDLEYVPRPHSTGSVSNQTHSIANSVILHSDRYVEAASEAGDNDQDRLPDGHLPQKRFSLVETHSSQPNLRPSFEVEVAKLAALPDDVDDDGGIESALMKLEGRFEKKSPDPSPRITIEPDVYMPSGRPVDSSNPSYIQSDQTLSYDLSHVRADDTLHRPLAPPEAEGQGMYRLSGENFNRGVPGATSAAESENSYSSIPLLDRGLSDINSQRTHTLESMRSSARPPPLKPTIPPGRINEEAMTRMASPDSSIEYITETDSMKRIPPNGTYPRSSVPRESFLLDEDEDFSDDDDGSAMVAPSDGTSHGVRSFFDDEPAAIESEKDGLPMHPMRHPPTPPLTANRLNEPIPYVDTTVFNRGLPTPGLTPTSRLNNQPFGHPNTPIQPAIELQELKKDTSPPPPGHLPFVLAYDSETLAQQFTIIEKDALDEIDWKELIELRWKQSSPRIRDWVQYLRMEEARGVDVVIARFNLVVKWVVSECVLTEAVEERARCIVKYIHIANHARRLRNYATMYQITIALLSSDVSRLKRTWSMVPAAELQAMRELEQLVQPLRNFHNLRVEMETATVEDGCIPFIGIYTRDLIYNAQKPAFIDAPPVEGERLVNFERHHTAAMIVKSLLRLLEASSKYSFKAEPTIISKCLWMAALGDEEITTLSRKLE</sequence>
<dbReference type="InterPro" id="IPR023578">
    <property type="entry name" value="Ras_GEF_dom_sf"/>
</dbReference>
<dbReference type="OrthoDB" id="10254377at2759"/>
<gene>
    <name evidence="6" type="ORF">BDV96DRAFT_493240</name>
</gene>
<dbReference type="PROSITE" id="PS50212">
    <property type="entry name" value="RASGEF_NTER"/>
    <property type="match status" value="1"/>
</dbReference>
<dbReference type="Gene3D" id="1.10.840.10">
    <property type="entry name" value="Ras guanine-nucleotide exchange factors catalytic domain"/>
    <property type="match status" value="1"/>
</dbReference>
<evidence type="ECO:0000256" key="2">
    <source>
        <dbReference type="PROSITE-ProRule" id="PRU00168"/>
    </source>
</evidence>
<keyword evidence="1 2" id="KW-0344">Guanine-nucleotide releasing factor</keyword>
<name>A0A6A5Z7U4_9PLEO</name>
<evidence type="ECO:0000259" key="5">
    <source>
        <dbReference type="PROSITE" id="PS50212"/>
    </source>
</evidence>
<feature type="compositionally biased region" description="Basic residues" evidence="3">
    <location>
        <begin position="847"/>
        <end position="857"/>
    </location>
</feature>
<dbReference type="GO" id="GO:0007265">
    <property type="term" value="P:Ras protein signal transduction"/>
    <property type="evidence" value="ECO:0007669"/>
    <property type="project" value="TreeGrafter"/>
</dbReference>
<feature type="compositionally biased region" description="Basic residues" evidence="3">
    <location>
        <begin position="47"/>
        <end position="56"/>
    </location>
</feature>
<feature type="region of interest" description="Disordered" evidence="3">
    <location>
        <begin position="1399"/>
        <end position="1423"/>
    </location>
</feature>
<feature type="region of interest" description="Disordered" evidence="3">
    <location>
        <begin position="804"/>
        <end position="858"/>
    </location>
</feature>
<feature type="region of interest" description="Disordered" evidence="3">
    <location>
        <begin position="1216"/>
        <end position="1243"/>
    </location>
</feature>
<dbReference type="Proteomes" id="UP000799770">
    <property type="component" value="Unassembled WGS sequence"/>
</dbReference>
<dbReference type="PROSITE" id="PS50009">
    <property type="entry name" value="RASGEF_CAT"/>
    <property type="match status" value="1"/>
</dbReference>
<feature type="region of interest" description="Disordered" evidence="3">
    <location>
        <begin position="1330"/>
        <end position="1350"/>
    </location>
</feature>
<feature type="compositionally biased region" description="Pro residues" evidence="3">
    <location>
        <begin position="174"/>
        <end position="185"/>
    </location>
</feature>
<dbReference type="PANTHER" id="PTHR23113">
    <property type="entry name" value="GUANINE NUCLEOTIDE EXCHANGE FACTOR"/>
    <property type="match status" value="1"/>
</dbReference>
<dbReference type="EMBL" id="ML977323">
    <property type="protein sequence ID" value="KAF2115492.1"/>
    <property type="molecule type" value="Genomic_DNA"/>
</dbReference>
<evidence type="ECO:0000256" key="1">
    <source>
        <dbReference type="ARBA" id="ARBA00022658"/>
    </source>
</evidence>
<feature type="domain" description="Ras-GEF" evidence="4">
    <location>
        <begin position="1525"/>
        <end position="1770"/>
    </location>
</feature>
<feature type="domain" description="N-terminal Ras-GEF" evidence="5">
    <location>
        <begin position="412"/>
        <end position="536"/>
    </location>
</feature>
<dbReference type="InterPro" id="IPR008937">
    <property type="entry name" value="Ras-like_GEF"/>
</dbReference>
<dbReference type="CDD" id="cd06224">
    <property type="entry name" value="REM"/>
    <property type="match status" value="1"/>
</dbReference>
<dbReference type="InterPro" id="IPR001895">
    <property type="entry name" value="RASGEF_cat_dom"/>
</dbReference>
<dbReference type="SMART" id="SM00229">
    <property type="entry name" value="RasGEFN"/>
    <property type="match status" value="1"/>
</dbReference>
<dbReference type="InterPro" id="IPR036964">
    <property type="entry name" value="RASGEF_cat_dom_sf"/>
</dbReference>
<feature type="compositionally biased region" description="Low complexity" evidence="3">
    <location>
        <begin position="71"/>
        <end position="91"/>
    </location>
</feature>
<evidence type="ECO:0000313" key="6">
    <source>
        <dbReference type="EMBL" id="KAF2115492.1"/>
    </source>
</evidence>
<dbReference type="GO" id="GO:0005085">
    <property type="term" value="F:guanyl-nucleotide exchange factor activity"/>
    <property type="evidence" value="ECO:0007669"/>
    <property type="project" value="UniProtKB-KW"/>
</dbReference>
<dbReference type="SMART" id="SM00147">
    <property type="entry name" value="RasGEF"/>
    <property type="match status" value="1"/>
</dbReference>
<feature type="compositionally biased region" description="Basic and acidic residues" evidence="3">
    <location>
        <begin position="57"/>
        <end position="67"/>
    </location>
</feature>
<feature type="compositionally biased region" description="Basic and acidic residues" evidence="3">
    <location>
        <begin position="1023"/>
        <end position="1032"/>
    </location>
</feature>
<feature type="region of interest" description="Disordered" evidence="3">
    <location>
        <begin position="1080"/>
        <end position="1130"/>
    </location>
</feature>
<feature type="region of interest" description="Disordered" evidence="3">
    <location>
        <begin position="166"/>
        <end position="218"/>
    </location>
</feature>
<feature type="compositionally biased region" description="Basic residues" evidence="3">
    <location>
        <begin position="697"/>
        <end position="708"/>
    </location>
</feature>
<dbReference type="GO" id="GO:0005886">
    <property type="term" value="C:plasma membrane"/>
    <property type="evidence" value="ECO:0007669"/>
    <property type="project" value="TreeGrafter"/>
</dbReference>
<feature type="region of interest" description="Disordered" evidence="3">
    <location>
        <begin position="694"/>
        <end position="727"/>
    </location>
</feature>
<proteinExistence type="predicted"/>
<evidence type="ECO:0000256" key="3">
    <source>
        <dbReference type="SAM" id="MobiDB-lite"/>
    </source>
</evidence>
<protein>
    <recommendedName>
        <fullName evidence="8">Ras guanine nucleotide exchange factor domain-containing protein</fullName>
    </recommendedName>
</protein>
<feature type="region of interest" description="Disordered" evidence="3">
    <location>
        <begin position="1010"/>
        <end position="1057"/>
    </location>
</feature>